<comment type="similarity">
    <text evidence="2">Belongs to the NADH dehydrogenase family.</text>
</comment>
<keyword evidence="3" id="KW-0285">Flavoprotein</keyword>
<protein>
    <submittedName>
        <fullName evidence="7">FAD-dependent oxidoreductase</fullName>
    </submittedName>
</protein>
<evidence type="ECO:0000256" key="1">
    <source>
        <dbReference type="ARBA" id="ARBA00001974"/>
    </source>
</evidence>
<dbReference type="FunFam" id="3.50.50.100:FF:000001">
    <property type="entry name" value="NADH dehydrogenase"/>
    <property type="match status" value="1"/>
</dbReference>
<dbReference type="Pfam" id="PF07992">
    <property type="entry name" value="Pyr_redox_2"/>
    <property type="match status" value="1"/>
</dbReference>
<reference evidence="8" key="1">
    <citation type="submission" date="2019-12" db="EMBL/GenBank/DDBJ databases">
        <authorList>
            <person name="Awala S.I."/>
            <person name="Rhee S.K."/>
        </authorList>
    </citation>
    <scope>NUCLEOTIDE SEQUENCE [LARGE SCALE GENOMIC DNA]</scope>
    <source>
        <strain evidence="8">IM1</strain>
    </source>
</reference>
<dbReference type="RefSeq" id="WP_169604141.1">
    <property type="nucleotide sequence ID" value="NZ_CP046565.1"/>
</dbReference>
<accession>A0A858QB06</accession>
<dbReference type="InterPro" id="IPR036188">
    <property type="entry name" value="FAD/NAD-bd_sf"/>
</dbReference>
<keyword evidence="8" id="KW-1185">Reference proteome</keyword>
<dbReference type="PANTHER" id="PTHR42913:SF3">
    <property type="entry name" value="64 KDA MITOCHONDRIAL NADH DEHYDROGENASE (EUROFUNG)"/>
    <property type="match status" value="1"/>
</dbReference>
<dbReference type="InterPro" id="IPR051169">
    <property type="entry name" value="NADH-Q_oxidoreductase"/>
</dbReference>
<evidence type="ECO:0000259" key="6">
    <source>
        <dbReference type="Pfam" id="PF07992"/>
    </source>
</evidence>
<name>A0A858QB06_9GAMM</name>
<sequence>MQQKQNKEPVPRILIVGGGAGGLELATRLGKTLGKKGKARITLIDAQPTHIWKPLLHEVAAGTMDVNDDELDYLAQANACHFRFVLGRMNGLDRTAKQVMLAPTLNAAGEEVIPACSHPYDILVIAVGSVCNDFGVPGVAQNCIFLDTTEEAQQFHRRLLEAYMRAHAMGGAKQPGQLDVAIVGGGATGIELSAQLHQASRLLAAYGLDNVKPSDIKIHLIEAAPRLLPELPPRLSEATVKQLLALDVQLHLGERVVEARPDGVLTHTGKFIPAALKVWAAGVKAPDFLARTDLETNRINQVVVRQTLQTTRDDHIFAIGDCSACPWPEKNGVVPPRAQSAHQEADTAYKNILRLLAGKALVDYHYRDYGSLVSLGQYSTVGNLMGNLLGSVMIEGVIARVVYLSLYKMHQYALFGPFRVGLFMVAQFFSRKLRPKIKLH</sequence>
<dbReference type="SUPFAM" id="SSF51905">
    <property type="entry name" value="FAD/NAD(P)-binding domain"/>
    <property type="match status" value="1"/>
</dbReference>
<dbReference type="AlphaFoldDB" id="A0A858QB06"/>
<evidence type="ECO:0000256" key="3">
    <source>
        <dbReference type="ARBA" id="ARBA00022630"/>
    </source>
</evidence>
<dbReference type="GO" id="GO:0003955">
    <property type="term" value="F:NAD(P)H dehydrogenase (quinone) activity"/>
    <property type="evidence" value="ECO:0007669"/>
    <property type="project" value="TreeGrafter"/>
</dbReference>
<feature type="domain" description="FAD/NAD(P)-binding" evidence="6">
    <location>
        <begin position="12"/>
        <end position="345"/>
    </location>
</feature>
<dbReference type="InterPro" id="IPR023753">
    <property type="entry name" value="FAD/NAD-binding_dom"/>
</dbReference>
<evidence type="ECO:0000313" key="8">
    <source>
        <dbReference type="Proteomes" id="UP000503004"/>
    </source>
</evidence>
<evidence type="ECO:0000256" key="2">
    <source>
        <dbReference type="ARBA" id="ARBA00005272"/>
    </source>
</evidence>
<organism evidence="7 8">
    <name type="scientific">Methylococcus geothermalis</name>
    <dbReference type="NCBI Taxonomy" id="2681310"/>
    <lineage>
        <taxon>Bacteria</taxon>
        <taxon>Pseudomonadati</taxon>
        <taxon>Pseudomonadota</taxon>
        <taxon>Gammaproteobacteria</taxon>
        <taxon>Methylococcales</taxon>
        <taxon>Methylococcaceae</taxon>
        <taxon>Methylococcus</taxon>
    </lineage>
</organism>
<keyword evidence="4" id="KW-0274">FAD</keyword>
<dbReference type="KEGG" id="metu:GNH96_13410"/>
<comment type="cofactor">
    <cofactor evidence="1">
        <name>FAD</name>
        <dbReference type="ChEBI" id="CHEBI:57692"/>
    </cofactor>
</comment>
<dbReference type="PRINTS" id="PR00368">
    <property type="entry name" value="FADPNR"/>
</dbReference>
<dbReference type="EMBL" id="CP046565">
    <property type="protein sequence ID" value="QJD30866.1"/>
    <property type="molecule type" value="Genomic_DNA"/>
</dbReference>
<keyword evidence="5" id="KW-0560">Oxidoreductase</keyword>
<dbReference type="Gene3D" id="3.50.50.100">
    <property type="match status" value="1"/>
</dbReference>
<evidence type="ECO:0000256" key="5">
    <source>
        <dbReference type="ARBA" id="ARBA00023002"/>
    </source>
</evidence>
<dbReference type="Proteomes" id="UP000503004">
    <property type="component" value="Chromosome"/>
</dbReference>
<evidence type="ECO:0000256" key="4">
    <source>
        <dbReference type="ARBA" id="ARBA00022827"/>
    </source>
</evidence>
<proteinExistence type="inferred from homology"/>
<dbReference type="GO" id="GO:0019646">
    <property type="term" value="P:aerobic electron transport chain"/>
    <property type="evidence" value="ECO:0007669"/>
    <property type="project" value="TreeGrafter"/>
</dbReference>
<dbReference type="PRINTS" id="PR00411">
    <property type="entry name" value="PNDRDTASEI"/>
</dbReference>
<evidence type="ECO:0000313" key="7">
    <source>
        <dbReference type="EMBL" id="QJD30866.1"/>
    </source>
</evidence>
<gene>
    <name evidence="7" type="ORF">GNH96_13410</name>
</gene>
<dbReference type="PANTHER" id="PTHR42913">
    <property type="entry name" value="APOPTOSIS-INDUCING FACTOR 1"/>
    <property type="match status" value="1"/>
</dbReference>